<dbReference type="RefSeq" id="WP_127611467.1">
    <property type="nucleotide sequence ID" value="NZ_RXOL01000001.1"/>
</dbReference>
<evidence type="ECO:0000256" key="5">
    <source>
        <dbReference type="ARBA" id="ARBA00022840"/>
    </source>
</evidence>
<keyword evidence="5 7" id="KW-0067">ATP-binding</keyword>
<reference evidence="7 8" key="1">
    <citation type="submission" date="2018-12" db="EMBL/GenBank/DDBJ databases">
        <title>Croceicoccus ponticola sp. nov., a lipolytic bacterium isolated from seawater.</title>
        <authorList>
            <person name="Yoon J.-H."/>
        </authorList>
    </citation>
    <scope>NUCLEOTIDE SEQUENCE [LARGE SCALE GENOMIC DNA]</scope>
    <source>
        <strain evidence="7 8">GM-16</strain>
    </source>
</reference>
<dbReference type="InterPro" id="IPR027417">
    <property type="entry name" value="P-loop_NTPase"/>
</dbReference>
<evidence type="ECO:0000313" key="8">
    <source>
        <dbReference type="Proteomes" id="UP000283003"/>
    </source>
</evidence>
<organism evidence="7 8">
    <name type="scientific">Croceicoccus ponticola</name>
    <dbReference type="NCBI Taxonomy" id="2217664"/>
    <lineage>
        <taxon>Bacteria</taxon>
        <taxon>Pseudomonadati</taxon>
        <taxon>Pseudomonadota</taxon>
        <taxon>Alphaproteobacteria</taxon>
        <taxon>Sphingomonadales</taxon>
        <taxon>Erythrobacteraceae</taxon>
        <taxon>Croceicoccus</taxon>
    </lineage>
</organism>
<comment type="similarity">
    <text evidence="2">Belongs to the ABC transporter superfamily.</text>
</comment>
<dbReference type="GO" id="GO:0005524">
    <property type="term" value="F:ATP binding"/>
    <property type="evidence" value="ECO:0007669"/>
    <property type="project" value="UniProtKB-KW"/>
</dbReference>
<name>A0A437H0U4_9SPHN</name>
<dbReference type="InterPro" id="IPR050319">
    <property type="entry name" value="ABC_transp_ATP-bind"/>
</dbReference>
<accession>A0A437H0U4</accession>
<dbReference type="InterPro" id="IPR017871">
    <property type="entry name" value="ABC_transporter-like_CS"/>
</dbReference>
<dbReference type="InterPro" id="IPR003439">
    <property type="entry name" value="ABC_transporter-like_ATP-bd"/>
</dbReference>
<dbReference type="PROSITE" id="PS50893">
    <property type="entry name" value="ABC_TRANSPORTER_2"/>
    <property type="match status" value="1"/>
</dbReference>
<evidence type="ECO:0000259" key="6">
    <source>
        <dbReference type="PROSITE" id="PS50893"/>
    </source>
</evidence>
<dbReference type="PANTHER" id="PTHR43776:SF7">
    <property type="entry name" value="D,D-DIPEPTIDE TRANSPORT ATP-BINDING PROTEIN DDPF-RELATED"/>
    <property type="match status" value="1"/>
</dbReference>
<evidence type="ECO:0000256" key="1">
    <source>
        <dbReference type="ARBA" id="ARBA00004417"/>
    </source>
</evidence>
<dbReference type="InterPro" id="IPR013563">
    <property type="entry name" value="Oligopep_ABC_C"/>
</dbReference>
<gene>
    <name evidence="7" type="ORF">EKN06_03525</name>
</gene>
<dbReference type="InterPro" id="IPR003593">
    <property type="entry name" value="AAA+_ATPase"/>
</dbReference>
<dbReference type="PROSITE" id="PS00211">
    <property type="entry name" value="ABC_TRANSPORTER_1"/>
    <property type="match status" value="1"/>
</dbReference>
<dbReference type="Pfam" id="PF08352">
    <property type="entry name" value="oligo_HPY"/>
    <property type="match status" value="1"/>
</dbReference>
<sequence length="343" mass="38426">MSEHHEPGVRIDPREDFLVLDDVHTYFDLGTTLFTRESKGVVKAVDGVTLTVKAGEILGLVGESGCGKSTLSRTIMQLIRPTSGRIFLEGKELSALSDKDIRHERINFQMIFQDPYASLNPRMTVLDTLAEAIRTRHPTAKGNALRGRVAELLRTVGMNPAQMKRYPHEFSGGQRQRVAIARALATEPKLIIADEPVSALDVSIQSQILNLLKRLTREMGLTMIFISHDLSVVRYIADRIAVMYLGRILELGEASQIVDHPLHIYTRALMSAIPQPDPIVERTRHRIVLQGDPPSPLNPPEGCNFWPRSPVEHDERMKHEEPVLTEIEPGHYAANCPFCLQEA</sequence>
<evidence type="ECO:0000313" key="7">
    <source>
        <dbReference type="EMBL" id="RVQ69274.1"/>
    </source>
</evidence>
<dbReference type="GO" id="GO:0015833">
    <property type="term" value="P:peptide transport"/>
    <property type="evidence" value="ECO:0007669"/>
    <property type="project" value="InterPro"/>
</dbReference>
<evidence type="ECO:0000256" key="3">
    <source>
        <dbReference type="ARBA" id="ARBA00022448"/>
    </source>
</evidence>
<dbReference type="AlphaFoldDB" id="A0A437H0U4"/>
<dbReference type="Gene3D" id="3.40.50.300">
    <property type="entry name" value="P-loop containing nucleotide triphosphate hydrolases"/>
    <property type="match status" value="1"/>
</dbReference>
<dbReference type="SMART" id="SM00382">
    <property type="entry name" value="AAA"/>
    <property type="match status" value="1"/>
</dbReference>
<dbReference type="PANTHER" id="PTHR43776">
    <property type="entry name" value="TRANSPORT ATP-BINDING PROTEIN"/>
    <property type="match status" value="1"/>
</dbReference>
<evidence type="ECO:0000256" key="2">
    <source>
        <dbReference type="ARBA" id="ARBA00005417"/>
    </source>
</evidence>
<dbReference type="NCBIfam" id="TIGR01727">
    <property type="entry name" value="oligo_HPY"/>
    <property type="match status" value="1"/>
</dbReference>
<proteinExistence type="inferred from homology"/>
<feature type="domain" description="ABC transporter" evidence="6">
    <location>
        <begin position="18"/>
        <end position="270"/>
    </location>
</feature>
<keyword evidence="8" id="KW-1185">Reference proteome</keyword>
<comment type="caution">
    <text evidence="7">The sequence shown here is derived from an EMBL/GenBank/DDBJ whole genome shotgun (WGS) entry which is preliminary data.</text>
</comment>
<protein>
    <submittedName>
        <fullName evidence="7">ATP-binding cassette domain-containing protein</fullName>
    </submittedName>
</protein>
<evidence type="ECO:0000256" key="4">
    <source>
        <dbReference type="ARBA" id="ARBA00022741"/>
    </source>
</evidence>
<dbReference type="GO" id="GO:0016887">
    <property type="term" value="F:ATP hydrolysis activity"/>
    <property type="evidence" value="ECO:0007669"/>
    <property type="project" value="InterPro"/>
</dbReference>
<comment type="subcellular location">
    <subcellularLocation>
        <location evidence="1">Cell inner membrane</location>
        <topology evidence="1">Peripheral membrane protein</topology>
    </subcellularLocation>
</comment>
<dbReference type="FunFam" id="3.40.50.300:FF:000016">
    <property type="entry name" value="Oligopeptide ABC transporter ATP-binding component"/>
    <property type="match status" value="1"/>
</dbReference>
<dbReference type="GO" id="GO:0055085">
    <property type="term" value="P:transmembrane transport"/>
    <property type="evidence" value="ECO:0007669"/>
    <property type="project" value="UniProtKB-ARBA"/>
</dbReference>
<dbReference type="OrthoDB" id="9802264at2"/>
<dbReference type="SUPFAM" id="SSF52540">
    <property type="entry name" value="P-loop containing nucleoside triphosphate hydrolases"/>
    <property type="match status" value="1"/>
</dbReference>
<dbReference type="Proteomes" id="UP000283003">
    <property type="component" value="Unassembled WGS sequence"/>
</dbReference>
<dbReference type="CDD" id="cd03257">
    <property type="entry name" value="ABC_NikE_OppD_transporters"/>
    <property type="match status" value="1"/>
</dbReference>
<keyword evidence="4" id="KW-0547">Nucleotide-binding</keyword>
<keyword evidence="3" id="KW-0813">Transport</keyword>
<dbReference type="GO" id="GO:0005886">
    <property type="term" value="C:plasma membrane"/>
    <property type="evidence" value="ECO:0007669"/>
    <property type="project" value="UniProtKB-SubCell"/>
</dbReference>
<dbReference type="EMBL" id="RXOL01000001">
    <property type="protein sequence ID" value="RVQ69274.1"/>
    <property type="molecule type" value="Genomic_DNA"/>
</dbReference>
<dbReference type="Pfam" id="PF00005">
    <property type="entry name" value="ABC_tran"/>
    <property type="match status" value="1"/>
</dbReference>